<proteinExistence type="predicted"/>
<gene>
    <name evidence="2" type="ORF">Pmar_PMAR016098</name>
</gene>
<dbReference type="Proteomes" id="UP000007800">
    <property type="component" value="Unassembled WGS sequence"/>
</dbReference>
<feature type="compositionally biased region" description="Polar residues" evidence="1">
    <location>
        <begin position="87"/>
        <end position="110"/>
    </location>
</feature>
<organism evidence="3">
    <name type="scientific">Perkinsus marinus (strain ATCC 50983 / TXsc)</name>
    <dbReference type="NCBI Taxonomy" id="423536"/>
    <lineage>
        <taxon>Eukaryota</taxon>
        <taxon>Sar</taxon>
        <taxon>Alveolata</taxon>
        <taxon>Perkinsozoa</taxon>
        <taxon>Perkinsea</taxon>
        <taxon>Perkinsida</taxon>
        <taxon>Perkinsidae</taxon>
        <taxon>Perkinsus</taxon>
    </lineage>
</organism>
<dbReference type="OrthoDB" id="10648167at2759"/>
<feature type="region of interest" description="Disordered" evidence="1">
    <location>
        <begin position="305"/>
        <end position="328"/>
    </location>
</feature>
<dbReference type="RefSeq" id="XP_002765304.1">
    <property type="nucleotide sequence ID" value="XM_002765258.1"/>
</dbReference>
<accession>C5LZ12</accession>
<dbReference type="InParanoid" id="C5LZ12"/>
<feature type="region of interest" description="Disordered" evidence="1">
    <location>
        <begin position="1"/>
        <end position="30"/>
    </location>
</feature>
<dbReference type="GeneID" id="9037931"/>
<sequence>MVTASRINGAEDDDEGRGGVQFSERDMGRIAPVDRDELEVKHTRLMERTGAFAKHMEIAGQNVSGAGLGGVILSNLTVWAPNKNRRPATNSTGRTSEVTSRSGPTSSSLEARTPEDGAVVGVHQKEGDWWRWYGTRMDGKRSAVVTARMPWEFYDRVETDEEYKAYERLFTDRASLSSHRSKEAGLCPRCHRSRVAVPESTRARSHSMKLYYSSPRERALKPLPVRLPAVEEYLRMKEPRGEGELLKLNDADVTVEKGEEKETWTDKIRKALDKVEEEKLREMYYLAMEPRQKVDARGAISVKESPVDSVAESGGLSPSSDVDRGSAALSAKSGKNACDYLPEIEMPERTGLEDSSMGESIIKRIMQRRGARLDGECGKVMGALRFMELDKGRSAARRLRLVEGGLCSERRGMGQGKAKAICRPEVALGRLRLDNEQSMLKSYFNSEMPRRRRQWYESTLKWLEGLVGVETAAAAVTTQGQSALSRCGGPTLICTPAIVYVMNYLRRVIEVGGNITFETVVKKLLCGVTDEELRESVELREMVEVLDCIIDPPVRSEDVVNYVKESRPGLEEAWQPRASLILKHPYLRARLEGEVATAAKVREERGGEVNSMLAREAYPPGG</sequence>
<dbReference type="AlphaFoldDB" id="C5LZ12"/>
<evidence type="ECO:0000313" key="3">
    <source>
        <dbReference type="Proteomes" id="UP000007800"/>
    </source>
</evidence>
<protein>
    <submittedName>
        <fullName evidence="2">Uncharacterized protein</fullName>
    </submittedName>
</protein>
<feature type="region of interest" description="Disordered" evidence="1">
    <location>
        <begin position="82"/>
        <end position="115"/>
    </location>
</feature>
<dbReference type="EMBL" id="GG686838">
    <property type="protein sequence ID" value="EEQ98021.1"/>
    <property type="molecule type" value="Genomic_DNA"/>
</dbReference>
<evidence type="ECO:0000313" key="2">
    <source>
        <dbReference type="EMBL" id="EEQ98021.1"/>
    </source>
</evidence>
<name>C5LZ12_PERM5</name>
<evidence type="ECO:0000256" key="1">
    <source>
        <dbReference type="SAM" id="MobiDB-lite"/>
    </source>
</evidence>
<reference evidence="2 3" key="1">
    <citation type="submission" date="2008-07" db="EMBL/GenBank/DDBJ databases">
        <authorList>
            <person name="El-Sayed N."/>
            <person name="Caler E."/>
            <person name="Inman J."/>
            <person name="Amedeo P."/>
            <person name="Hass B."/>
            <person name="Wortman J."/>
        </authorList>
    </citation>
    <scope>NUCLEOTIDE SEQUENCE [LARGE SCALE GENOMIC DNA]</scope>
    <source>
        <strain evidence="3">ATCC 50983 / TXsc</strain>
    </source>
</reference>
<keyword evidence="3" id="KW-1185">Reference proteome</keyword>